<evidence type="ECO:0000313" key="5">
    <source>
        <dbReference type="EMBL" id="KAE8366451.1"/>
    </source>
</evidence>
<dbReference type="Proteomes" id="UP000326268">
    <property type="component" value="Unassembled WGS sequence"/>
</dbReference>
<dbReference type="OrthoDB" id="6428749at2759"/>
<accession>A0A5N7A9A8</accession>
<sequence length="587" mass="65043">MCPRWLTSRTRIHLPWRNSWVALPVSRGDKNQKVFSFAKSRMSWETISKEAQARVLESIPERWRLDPQKYGSLKDVTSVPYTSGILTPEQLRITELTVVEIVKHLESRELKAVQILEAFAARTAIAHQLVNCLTDWFYEDGLQQAKDLDMALDKGGKLQGPLHGVPIALKDSHELKGHAVTMGYVSRRDNIAKDDSNIVKTLRAAGAVFFCKTTMPQSGMALETVSNLWGRTVNPFNRELGAGGSSGGDATLVALRGSPIAPSTDMGGSIRVPAAFNGLYAIRPTSDRIPKGGMTNTNTGNLTIKLSCGPVCHSLDDLELFTRIINAHALNQYDSTAVPVPWRKLDALDRQLTIGVLKWDGVVMPHPPVLRALEHTEHTLEKAGHEVITFDIPFDCWDIKKTTFDIYYQSGSAGTMSTLAASGEPTIPAFADLLKVFNTQEHSAAEALRFNLKTRSLKEQFADVWNNTANRTSSGRAIDALILPPAPALGYPHDFNIYWGYTSLFNLLDYPSVILPVANFKVDPQLDPVDANYRPVETNPYDKPNHELYDPNLFVNQPSTIQIVGRPFEDEETIQVASVIDALFKAP</sequence>
<evidence type="ECO:0000256" key="3">
    <source>
        <dbReference type="PIRSR" id="PIRSR001221-1"/>
    </source>
</evidence>
<dbReference type="InterPro" id="IPR036928">
    <property type="entry name" value="AS_sf"/>
</dbReference>
<keyword evidence="6" id="KW-1185">Reference proteome</keyword>
<comment type="similarity">
    <text evidence="1">Belongs to the amidase family.</text>
</comment>
<dbReference type="RefSeq" id="XP_031929532.1">
    <property type="nucleotide sequence ID" value="XM_032066293.1"/>
</dbReference>
<dbReference type="GeneID" id="43650739"/>
<dbReference type="AlphaFoldDB" id="A0A5N7A9A8"/>
<feature type="active site" description="Charge relay system" evidence="3">
    <location>
        <position position="245"/>
    </location>
</feature>
<organism evidence="5 6">
    <name type="scientific">Aspergillus caelatus</name>
    <dbReference type="NCBI Taxonomy" id="61420"/>
    <lineage>
        <taxon>Eukaryota</taxon>
        <taxon>Fungi</taxon>
        <taxon>Dikarya</taxon>
        <taxon>Ascomycota</taxon>
        <taxon>Pezizomycotina</taxon>
        <taxon>Eurotiomycetes</taxon>
        <taxon>Eurotiomycetidae</taxon>
        <taxon>Eurotiales</taxon>
        <taxon>Aspergillaceae</taxon>
        <taxon>Aspergillus</taxon>
        <taxon>Aspergillus subgen. Circumdati</taxon>
    </lineage>
</organism>
<name>A0A5N7A9A8_9EURO</name>
<keyword evidence="2" id="KW-0378">Hydrolase</keyword>
<protein>
    <submittedName>
        <fullName evidence="5">Amidase signature domain-containing protein</fullName>
    </submittedName>
</protein>
<dbReference type="GO" id="GO:0016787">
    <property type="term" value="F:hydrolase activity"/>
    <property type="evidence" value="ECO:0007669"/>
    <property type="project" value="UniProtKB-KW"/>
</dbReference>
<feature type="active site" description="Acyl-ester intermediate" evidence="3">
    <location>
        <position position="269"/>
    </location>
</feature>
<dbReference type="PIRSF" id="PIRSF001221">
    <property type="entry name" value="Amidase_fungi"/>
    <property type="match status" value="1"/>
</dbReference>
<dbReference type="SUPFAM" id="SSF75304">
    <property type="entry name" value="Amidase signature (AS) enzymes"/>
    <property type="match status" value="1"/>
</dbReference>
<dbReference type="Gene3D" id="3.90.1300.10">
    <property type="entry name" value="Amidase signature (AS) domain"/>
    <property type="match status" value="1"/>
</dbReference>
<reference evidence="5 6" key="1">
    <citation type="submission" date="2019-04" db="EMBL/GenBank/DDBJ databases">
        <title>Friends and foes A comparative genomics studyof 23 Aspergillus species from section Flavi.</title>
        <authorList>
            <consortium name="DOE Joint Genome Institute"/>
            <person name="Kjaerbolling I."/>
            <person name="Vesth T."/>
            <person name="Frisvad J.C."/>
            <person name="Nybo J.L."/>
            <person name="Theobald S."/>
            <person name="Kildgaard S."/>
            <person name="Isbrandt T."/>
            <person name="Kuo A."/>
            <person name="Sato A."/>
            <person name="Lyhne E.K."/>
            <person name="Kogle M.E."/>
            <person name="Wiebenga A."/>
            <person name="Kun R.S."/>
            <person name="Lubbers R.J."/>
            <person name="Makela M.R."/>
            <person name="Barry K."/>
            <person name="Chovatia M."/>
            <person name="Clum A."/>
            <person name="Daum C."/>
            <person name="Haridas S."/>
            <person name="He G."/>
            <person name="LaButti K."/>
            <person name="Lipzen A."/>
            <person name="Mondo S."/>
            <person name="Riley R."/>
            <person name="Salamov A."/>
            <person name="Simmons B.A."/>
            <person name="Magnuson J.K."/>
            <person name="Henrissat B."/>
            <person name="Mortensen U.H."/>
            <person name="Larsen T.O."/>
            <person name="Devries R.P."/>
            <person name="Grigoriev I.V."/>
            <person name="Machida M."/>
            <person name="Baker S.E."/>
            <person name="Andersen M.R."/>
        </authorList>
    </citation>
    <scope>NUCLEOTIDE SEQUENCE [LARGE SCALE GENOMIC DNA]</scope>
    <source>
        <strain evidence="5 6">CBS 763.97</strain>
    </source>
</reference>
<gene>
    <name evidence="5" type="ORF">BDV27DRAFT_125306</name>
</gene>
<feature type="active site" description="Charge relay system" evidence="3">
    <location>
        <position position="170"/>
    </location>
</feature>
<feature type="domain" description="Amidase" evidence="4">
    <location>
        <begin position="115"/>
        <end position="573"/>
    </location>
</feature>
<dbReference type="Pfam" id="PF01425">
    <property type="entry name" value="Amidase"/>
    <property type="match status" value="1"/>
</dbReference>
<evidence type="ECO:0000256" key="2">
    <source>
        <dbReference type="ARBA" id="ARBA00022801"/>
    </source>
</evidence>
<dbReference type="PANTHER" id="PTHR46072">
    <property type="entry name" value="AMIDASE-RELATED-RELATED"/>
    <property type="match status" value="1"/>
</dbReference>
<evidence type="ECO:0000313" key="6">
    <source>
        <dbReference type="Proteomes" id="UP000326268"/>
    </source>
</evidence>
<dbReference type="EMBL" id="ML737613">
    <property type="protein sequence ID" value="KAE8366451.1"/>
    <property type="molecule type" value="Genomic_DNA"/>
</dbReference>
<dbReference type="InterPro" id="IPR023631">
    <property type="entry name" value="Amidase_dom"/>
</dbReference>
<evidence type="ECO:0000259" key="4">
    <source>
        <dbReference type="Pfam" id="PF01425"/>
    </source>
</evidence>
<proteinExistence type="inferred from homology"/>
<evidence type="ECO:0000256" key="1">
    <source>
        <dbReference type="ARBA" id="ARBA00009199"/>
    </source>
</evidence>